<dbReference type="EMBL" id="JAEPRB010000609">
    <property type="protein sequence ID" value="KAG2214569.1"/>
    <property type="molecule type" value="Genomic_DNA"/>
</dbReference>
<dbReference type="Gene3D" id="3.30.420.10">
    <property type="entry name" value="Ribonuclease H-like superfamily/Ribonuclease H"/>
    <property type="match status" value="1"/>
</dbReference>
<sequence length="715" mass="84292">MGPLTKQQKRVREQLKNSTNGRFTKLPRTEENNQPEILDDSETTVEDDFEILATLEVTEATEPAEVIRENSKPIFPIKWNESEATSSRGKYWGNSKNIKYYHEEQALKKKKGSHEITDFFKKAVVDKNHEDNEDNEYDEYDDELETSPPLMTIQEAYDQLTSIVAPIMNAKKDDERAMRDYELRKYSDVYVYFGERLRKSPVMKASQIAAKRVWITPSNHYRARAIRSYANEYLHYGKISPHQQGKHIKRVSLLSNEDIKEAAQKWIITTKIEKRGIPELLKYLNYTVIPSIFNLPGNISASVLWNYMVEWGYSYRANKKILYYDGHEREDVVEYRKEWASKMVEYSQFMETYDENDVNKVTPPILPEGQKQVIMVTQDESTFYSNESPANLWLLKNENPIRNKSPGGSIMVSEFQCPCHGTMRIKNWKSRKFFYAGTNRDGYWTWKDMREQIEDDVIPLFEKLHPGCQALFLLDQSSNHNAYAPSAKRVNSFNLKDTRLDSVKQRVILPGYYIGTDGERKIQNFYTLEIKNEGKKNERRIWYRKGLETILTERGLGKWDEYKAQGKYWKAKCGNKEPNSEYTCCPYHMLENQPDFRTQRTALEELVIKSGHLYALYPKYHCETNWIERYWSAAKRIARRECDYSFKALQENLDGFLDQVSPPNATPTEIRRYYNRCWRYICAYNDMKNGNEAFKLVEKFTSKRYLSHRKPGLHD</sequence>
<dbReference type="Proteomes" id="UP000646827">
    <property type="component" value="Unassembled WGS sequence"/>
</dbReference>
<dbReference type="PANTHER" id="PTHR35871:SF1">
    <property type="entry name" value="CXC1-LIKE CYSTEINE CLUSTER ASSOCIATED WITH KDZ TRANSPOSASES DOMAIN-CONTAINING PROTEIN"/>
    <property type="match status" value="1"/>
</dbReference>
<protein>
    <recommendedName>
        <fullName evidence="4">DDE-1 domain-containing protein</fullName>
    </recommendedName>
</protein>
<evidence type="ECO:0000256" key="1">
    <source>
        <dbReference type="SAM" id="MobiDB-lite"/>
    </source>
</evidence>
<reference evidence="2 3" key="1">
    <citation type="submission" date="2020-12" db="EMBL/GenBank/DDBJ databases">
        <title>Metabolic potential, ecology and presence of endohyphal bacteria is reflected in genomic diversity of Mucoromycotina.</title>
        <authorList>
            <person name="Muszewska A."/>
            <person name="Okrasinska A."/>
            <person name="Steczkiewicz K."/>
            <person name="Drgas O."/>
            <person name="Orlowska M."/>
            <person name="Perlinska-Lenart U."/>
            <person name="Aleksandrzak-Piekarczyk T."/>
            <person name="Szatraj K."/>
            <person name="Zielenkiewicz U."/>
            <person name="Pilsyk S."/>
            <person name="Malc E."/>
            <person name="Mieczkowski P."/>
            <person name="Kruszewska J.S."/>
            <person name="Biernat P."/>
            <person name="Pawlowska J."/>
        </authorList>
    </citation>
    <scope>NUCLEOTIDE SEQUENCE [LARGE SCALE GENOMIC DNA]</scope>
    <source>
        <strain evidence="2 3">CBS 142.35</strain>
    </source>
</reference>
<evidence type="ECO:0000313" key="2">
    <source>
        <dbReference type="EMBL" id="KAG2214569.1"/>
    </source>
</evidence>
<dbReference type="AlphaFoldDB" id="A0A8H7VHC8"/>
<name>A0A8H7VHC8_9FUNG</name>
<organism evidence="2 3">
    <name type="scientific">Circinella minor</name>
    <dbReference type="NCBI Taxonomy" id="1195481"/>
    <lineage>
        <taxon>Eukaryota</taxon>
        <taxon>Fungi</taxon>
        <taxon>Fungi incertae sedis</taxon>
        <taxon>Mucoromycota</taxon>
        <taxon>Mucoromycotina</taxon>
        <taxon>Mucoromycetes</taxon>
        <taxon>Mucorales</taxon>
        <taxon>Lichtheimiaceae</taxon>
        <taxon>Circinella</taxon>
    </lineage>
</organism>
<evidence type="ECO:0000313" key="3">
    <source>
        <dbReference type="Proteomes" id="UP000646827"/>
    </source>
</evidence>
<keyword evidence="3" id="KW-1185">Reference proteome</keyword>
<comment type="caution">
    <text evidence="2">The sequence shown here is derived from an EMBL/GenBank/DDBJ whole genome shotgun (WGS) entry which is preliminary data.</text>
</comment>
<dbReference type="OrthoDB" id="2379008at2759"/>
<evidence type="ECO:0008006" key="4">
    <source>
        <dbReference type="Google" id="ProtNLM"/>
    </source>
</evidence>
<dbReference type="GO" id="GO:0003676">
    <property type="term" value="F:nucleic acid binding"/>
    <property type="evidence" value="ECO:0007669"/>
    <property type="project" value="InterPro"/>
</dbReference>
<feature type="region of interest" description="Disordered" evidence="1">
    <location>
        <begin position="1"/>
        <end position="36"/>
    </location>
</feature>
<gene>
    <name evidence="2" type="ORF">INT45_010631</name>
</gene>
<proteinExistence type="predicted"/>
<dbReference type="InterPro" id="IPR036397">
    <property type="entry name" value="RNaseH_sf"/>
</dbReference>
<accession>A0A8H7VHC8</accession>
<dbReference type="PANTHER" id="PTHR35871">
    <property type="entry name" value="EXPRESSED PROTEIN"/>
    <property type="match status" value="1"/>
</dbReference>